<dbReference type="EMBL" id="FN297812">
    <property type="protein sequence ID" value="CAX64988.1"/>
    <property type="molecule type" value="Genomic_DNA"/>
</dbReference>
<sequence>MEMANPFDHPSFKVASLTESMNLLPVNYGDSRALFAREKKVRTRTILVEEKNGVLTLIQSREPGSTENVAKRGKRKVRSFVIPHLPLEDVILPDEYEGLRGFGTTALAAKSELVKERLETMKSSHDITHEHLRMGAKKGQILDADGTVLYDLYAEFGITKKTIYFDLDNKDANVAESCRQVLRHVEDNLRGDVMKDVSVDVSEEFFDKFIKHASVKEVFLNHEAAVNRLGGDTRKGFKFGGLIFNENRARHVDEEGEETRFIKAGKGHAFPTGTTNTFFTALAPADFNETAGTLGKRYYAKMEPRRMGRGFDLHSQSNVLPMCCRPGVLVELDAAAQPAG</sequence>
<keyword evidence="2" id="KW-1035">Host cytoplasm</keyword>
<dbReference type="KEGG" id="vg:26040274"/>
<keyword evidence="1" id="KW-0167">Capsid protein</keyword>
<dbReference type="Proteomes" id="UP000001840">
    <property type="component" value="Segment"/>
</dbReference>
<dbReference type="GO" id="GO:0019028">
    <property type="term" value="C:viral capsid"/>
    <property type="evidence" value="ECO:0007669"/>
    <property type="project" value="UniProtKB-KW"/>
</dbReference>
<evidence type="ECO:0000313" key="3">
    <source>
        <dbReference type="EMBL" id="CAX64988.1"/>
    </source>
</evidence>
<evidence type="ECO:0000256" key="1">
    <source>
        <dbReference type="ARBA" id="ARBA00022561"/>
    </source>
</evidence>
<protein>
    <submittedName>
        <fullName evidence="3">Gp07 protein</fullName>
    </submittedName>
</protein>
<dbReference type="OrthoDB" id="9287at10239"/>
<name>D4HTU6_9CAUD</name>
<evidence type="ECO:0000256" key="2">
    <source>
        <dbReference type="ARBA" id="ARBA00023200"/>
    </source>
</evidence>
<evidence type="ECO:0000313" key="4">
    <source>
        <dbReference type="Proteomes" id="UP000001840"/>
    </source>
</evidence>
<dbReference type="GeneID" id="26040274"/>
<keyword evidence="4" id="KW-1185">Reference proteome</keyword>
<keyword evidence="1" id="KW-0946">Virion</keyword>
<dbReference type="SMR" id="D4HTU6"/>
<proteinExistence type="predicted"/>
<dbReference type="RefSeq" id="YP_009167714.1">
    <property type="nucleotide sequence ID" value="NC_027981.1"/>
</dbReference>
<dbReference type="Pfam" id="PF03864">
    <property type="entry name" value="Phage_cap_E"/>
    <property type="match status" value="1"/>
</dbReference>
<reference evidence="3 4" key="1">
    <citation type="journal article" date="2009" name="J. Virol.">
        <title>The linear plasmid prophage Vp58.5 of Vibrio parahaemolyticus is closely related to the integrating phage VHML and constitutes a new incompatibility group of telomere phages.</title>
        <authorList>
            <person name="Zabala B."/>
            <person name="Hammerl J.A."/>
            <person name="Espejo R.T."/>
            <person name="Hertwig S."/>
        </authorList>
    </citation>
    <scope>NUCLEOTIDE SEQUENCE [LARGE SCALE GENOMIC DNA]</scope>
</reference>
<accession>D4HTU6</accession>
<dbReference type="InterPro" id="IPR005564">
    <property type="entry name" value="Major_capsid_GpE"/>
</dbReference>
<organism evidence="3 4">
    <name type="scientific">Vibrio phage VP585</name>
    <dbReference type="NCBI Taxonomy" id="631719"/>
    <lineage>
        <taxon>Viruses</taxon>
        <taxon>Duplodnaviria</taxon>
        <taxon>Heunggongvirae</taxon>
        <taxon>Uroviricota</taxon>
        <taxon>Caudoviricetes</taxon>
        <taxon>Vhmlvirus</taxon>
        <taxon>Vhmlvirus VP585</taxon>
    </lineage>
</organism>